<evidence type="ECO:0000256" key="10">
    <source>
        <dbReference type="PROSITE-ProRule" id="PRU00959"/>
    </source>
</evidence>
<evidence type="ECO:0000259" key="13">
    <source>
        <dbReference type="Pfam" id="PF25904"/>
    </source>
</evidence>
<proteinExistence type="inferred from homology"/>
<evidence type="ECO:0000256" key="1">
    <source>
        <dbReference type="ARBA" id="ARBA00004496"/>
    </source>
</evidence>
<dbReference type="Gene3D" id="3.40.50.150">
    <property type="entry name" value="Vaccinia Virus protein VP39"/>
    <property type="match status" value="1"/>
</dbReference>
<feature type="domain" description="Ribosomal RNA large subunit methyltransferase K/L-like methyltransferase" evidence="12">
    <location>
        <begin position="215"/>
        <end position="337"/>
    </location>
</feature>
<feature type="compositionally biased region" description="Basic and acidic residues" evidence="11">
    <location>
        <begin position="457"/>
        <end position="472"/>
    </location>
</feature>
<feature type="region of interest" description="Disordered" evidence="11">
    <location>
        <begin position="444"/>
        <end position="486"/>
    </location>
</feature>
<dbReference type="GO" id="GO:0005737">
    <property type="term" value="C:cytoplasm"/>
    <property type="evidence" value="ECO:0007669"/>
    <property type="project" value="UniProtKB-SubCell"/>
</dbReference>
<keyword evidence="7 10" id="KW-0819">tRNA processing</keyword>
<evidence type="ECO:0000256" key="4">
    <source>
        <dbReference type="ARBA" id="ARBA00022603"/>
    </source>
</evidence>
<dbReference type="EMBL" id="HBIV01010163">
    <property type="protein sequence ID" value="CAE0655652.1"/>
    <property type="molecule type" value="Transcribed_RNA"/>
</dbReference>
<accession>A0A7S3YLV4</accession>
<dbReference type="EC" id="2.1.1.214" evidence="9"/>
<keyword evidence="4 10" id="KW-0489">Methyltransferase</keyword>
<evidence type="ECO:0000256" key="5">
    <source>
        <dbReference type="ARBA" id="ARBA00022679"/>
    </source>
</evidence>
<dbReference type="CDD" id="cd02440">
    <property type="entry name" value="AdoMet_MTases"/>
    <property type="match status" value="1"/>
</dbReference>
<evidence type="ECO:0000256" key="6">
    <source>
        <dbReference type="ARBA" id="ARBA00022691"/>
    </source>
</evidence>
<dbReference type="PANTHER" id="PTHR13370:SF3">
    <property type="entry name" value="TRNA (GUANINE(10)-N2)-METHYLTRANSFERASE HOMOLOG"/>
    <property type="match status" value="1"/>
</dbReference>
<dbReference type="Pfam" id="PF25904">
    <property type="entry name" value="Tmrp11_N"/>
    <property type="match status" value="1"/>
</dbReference>
<dbReference type="PANTHER" id="PTHR13370">
    <property type="entry name" value="RNA METHYLASE-RELATED"/>
    <property type="match status" value="1"/>
</dbReference>
<evidence type="ECO:0000256" key="7">
    <source>
        <dbReference type="ARBA" id="ARBA00022694"/>
    </source>
</evidence>
<protein>
    <recommendedName>
        <fullName evidence="9">tRNA (guanine(10)-N(2))-methyltransferase</fullName>
        <ecNumber evidence="9">2.1.1.214</ecNumber>
    </recommendedName>
</protein>
<evidence type="ECO:0000256" key="11">
    <source>
        <dbReference type="SAM" id="MobiDB-lite"/>
    </source>
</evidence>
<sequence length="547" mass="61926">MPTYLIQQAWGDGRSFEDFRLPELEAIADMHGIGPTSEPPLYEKKDFDPSSPFLKVNIPSDEVMKSIAERSMMMKNVVEFWGEAATAEELRKVVKEYIQKNDSKVRPYMTTGTFAFKLYGFGKTYQLKDQMKVLKPFFELGFKNKVKLKDPDHQFWVFLDHGHHDGVDNSPPKKVSRFALRPIHPSLICSFGQVYFGRFIADGMRHVLKPFSLKTRPFIGPTSTVAELAFVMANQAQVKVGSWVLDPFVGTASLLIASSYFGGMCVGMDRDYCLLHSKIHKKHAEKKDLFTNFGHYGLAKPEIVCGDNAYPPWHAREVYDAIVCDPPYGVRAGARKSGSRRGLQGKKVNPVQTHHDKVHIPSSVPYPVEDVMADLHDVAAKYLVVEGRLVYLLPTIGDFDPKSLPQHPCLELVAHSKQVLSGGFYRRCITIKKTKAWKEGMACRRRDKNTEPPPCWEDVKSKMWVPKKKDGSDSGATETKKNIPQGMLRYEMIMPYTRSTFKDLPPGTGEPSEQRNPLMVDNDDHREEGKDQAPPKKRKVSKDKNSS</sequence>
<dbReference type="InterPro" id="IPR029063">
    <property type="entry name" value="SAM-dependent_MTases_sf"/>
</dbReference>
<dbReference type="SUPFAM" id="SSF53335">
    <property type="entry name" value="S-adenosyl-L-methionine-dependent methyltransferases"/>
    <property type="match status" value="1"/>
</dbReference>
<keyword evidence="5 10" id="KW-0808">Transferase</keyword>
<dbReference type="InterPro" id="IPR000241">
    <property type="entry name" value="RlmKL-like_Mtase"/>
</dbReference>
<feature type="region of interest" description="Disordered" evidence="11">
    <location>
        <begin position="499"/>
        <end position="547"/>
    </location>
</feature>
<dbReference type="GO" id="GO:0008033">
    <property type="term" value="P:tRNA processing"/>
    <property type="evidence" value="ECO:0007669"/>
    <property type="project" value="UniProtKB-UniRule"/>
</dbReference>
<comment type="similarity">
    <text evidence="10">Belongs to the class I-like SAM-binding methyltransferase superfamily. TRM11 methyltransferase family.</text>
</comment>
<dbReference type="Pfam" id="PF01170">
    <property type="entry name" value="UPF0020"/>
    <property type="match status" value="1"/>
</dbReference>
<dbReference type="GO" id="GO:0160102">
    <property type="term" value="F:tRNA (guanine(10)-N2)-methyltransferase activity"/>
    <property type="evidence" value="ECO:0007669"/>
    <property type="project" value="UniProtKB-EC"/>
</dbReference>
<organism evidence="14">
    <name type="scientific">Lotharella globosa</name>
    <dbReference type="NCBI Taxonomy" id="91324"/>
    <lineage>
        <taxon>Eukaryota</taxon>
        <taxon>Sar</taxon>
        <taxon>Rhizaria</taxon>
        <taxon>Cercozoa</taxon>
        <taxon>Chlorarachniophyceae</taxon>
        <taxon>Lotharella</taxon>
    </lineage>
</organism>
<comment type="subcellular location">
    <subcellularLocation>
        <location evidence="1">Cytoplasm</location>
    </subcellularLocation>
</comment>
<reference evidence="14" key="1">
    <citation type="submission" date="2021-01" db="EMBL/GenBank/DDBJ databases">
        <authorList>
            <person name="Corre E."/>
            <person name="Pelletier E."/>
            <person name="Niang G."/>
            <person name="Scheremetjew M."/>
            <person name="Finn R."/>
            <person name="Kale V."/>
            <person name="Holt S."/>
            <person name="Cochrane G."/>
            <person name="Meng A."/>
            <person name="Brown T."/>
            <person name="Cohen L."/>
        </authorList>
    </citation>
    <scope>NUCLEOTIDE SEQUENCE</scope>
    <source>
        <strain evidence="14">CCCM811</strain>
    </source>
</reference>
<evidence type="ECO:0000256" key="2">
    <source>
        <dbReference type="ARBA" id="ARBA00022490"/>
    </source>
</evidence>
<evidence type="ECO:0000256" key="9">
    <source>
        <dbReference type="ARBA" id="ARBA00066937"/>
    </source>
</evidence>
<dbReference type="InterPro" id="IPR002052">
    <property type="entry name" value="DNA_methylase_N6_adenine_CS"/>
</dbReference>
<gene>
    <name evidence="14" type="ORF">LGLO00237_LOCUS7652</name>
</gene>
<evidence type="ECO:0000259" key="12">
    <source>
        <dbReference type="Pfam" id="PF01170"/>
    </source>
</evidence>
<evidence type="ECO:0000256" key="8">
    <source>
        <dbReference type="ARBA" id="ARBA00022884"/>
    </source>
</evidence>
<evidence type="ECO:0000256" key="3">
    <source>
        <dbReference type="ARBA" id="ARBA00022555"/>
    </source>
</evidence>
<name>A0A7S3YLV4_9EUKA</name>
<dbReference type="PIRSF" id="PIRSF017259">
    <property type="entry name" value="tRNA_mtfrase_TRM11"/>
    <property type="match status" value="1"/>
</dbReference>
<keyword evidence="2" id="KW-0963">Cytoplasm</keyword>
<keyword evidence="6 10" id="KW-0949">S-adenosyl-L-methionine</keyword>
<dbReference type="GO" id="GO:0000049">
    <property type="term" value="F:tRNA binding"/>
    <property type="evidence" value="ECO:0007669"/>
    <property type="project" value="UniProtKB-UniRule"/>
</dbReference>
<feature type="region of interest" description="Disordered" evidence="11">
    <location>
        <begin position="335"/>
        <end position="354"/>
    </location>
</feature>
<dbReference type="GO" id="GO:0043527">
    <property type="term" value="C:tRNA methyltransferase complex"/>
    <property type="evidence" value="ECO:0007669"/>
    <property type="project" value="UniProtKB-ARBA"/>
</dbReference>
<keyword evidence="3 10" id="KW-0820">tRNA-binding</keyword>
<dbReference type="InterPro" id="IPR016691">
    <property type="entry name" value="TRMT11"/>
</dbReference>
<dbReference type="GO" id="GO:0032259">
    <property type="term" value="P:methylation"/>
    <property type="evidence" value="ECO:0007669"/>
    <property type="project" value="UniProtKB-UniRule"/>
</dbReference>
<dbReference type="InterPro" id="IPR059073">
    <property type="entry name" value="TRMT11_N"/>
</dbReference>
<dbReference type="AlphaFoldDB" id="A0A7S3YLV4"/>
<dbReference type="PROSITE" id="PS00092">
    <property type="entry name" value="N6_MTASE"/>
    <property type="match status" value="1"/>
</dbReference>
<dbReference type="PROSITE" id="PS51627">
    <property type="entry name" value="SAM_MT_TRM11"/>
    <property type="match status" value="1"/>
</dbReference>
<evidence type="ECO:0000313" key="14">
    <source>
        <dbReference type="EMBL" id="CAE0655652.1"/>
    </source>
</evidence>
<feature type="domain" description="tRNA (guanine(10)-N(2))-methyltransferase TRMT11 N-terminal" evidence="13">
    <location>
        <begin position="14"/>
        <end position="164"/>
    </location>
</feature>
<feature type="compositionally biased region" description="Basic and acidic residues" evidence="11">
    <location>
        <begin position="522"/>
        <end position="534"/>
    </location>
</feature>
<keyword evidence="8 10" id="KW-0694">RNA-binding</keyword>